<sequence length="279" mass="31749">MSTQTEPLRLACDTHTHTIFSRHAYSTIEENVRTAAERGIELLGSTDHFSDMLYLQRDIRNYQYYNNYRVWPREWHGVKLLHGAEADIVNLHGDLYGADDVFATSIDGTPVEPISMQDYVFRRCDYVVASVHNKWFARNATIGQATDMYVCALEHPKVLTLGHSGRSGIRYDIDTVLEAARVNHKLIEINEYSFTHVEKSHEMCLEILERCAETNTPIAVNTDSHISAEIGDFRYVPKLLEEMHFPRELIATRSADAFLDALRAAHIAPAEECEPIPGL</sequence>
<proteinExistence type="predicted"/>
<organism evidence="2 3">
    <name type="scientific">Denitrobacterium detoxificans</name>
    <dbReference type="NCBI Taxonomy" id="79604"/>
    <lineage>
        <taxon>Bacteria</taxon>
        <taxon>Bacillati</taxon>
        <taxon>Actinomycetota</taxon>
        <taxon>Coriobacteriia</taxon>
        <taxon>Eggerthellales</taxon>
        <taxon>Eggerthellaceae</taxon>
        <taxon>Denitrobacterium</taxon>
    </lineage>
</organism>
<dbReference type="EMBL" id="FOEC01000001">
    <property type="protein sequence ID" value="SEO43868.1"/>
    <property type="molecule type" value="Genomic_DNA"/>
</dbReference>
<dbReference type="RefSeq" id="WP_205630832.1">
    <property type="nucleotide sequence ID" value="NZ_CP011402.1"/>
</dbReference>
<dbReference type="GO" id="GO:0008270">
    <property type="term" value="F:zinc ion binding"/>
    <property type="evidence" value="ECO:0007669"/>
    <property type="project" value="TreeGrafter"/>
</dbReference>
<dbReference type="InterPro" id="IPR050243">
    <property type="entry name" value="PHP_phosphatase"/>
</dbReference>
<evidence type="ECO:0000313" key="3">
    <source>
        <dbReference type="Proteomes" id="UP000182975"/>
    </source>
</evidence>
<dbReference type="PANTHER" id="PTHR36928:SF1">
    <property type="entry name" value="PHOSPHATASE YCDX-RELATED"/>
    <property type="match status" value="1"/>
</dbReference>
<evidence type="ECO:0000259" key="1">
    <source>
        <dbReference type="SMART" id="SM00481"/>
    </source>
</evidence>
<dbReference type="AlphaFoldDB" id="A0A1H8PQA1"/>
<gene>
    <name evidence="2" type="ORF">SAMN02910314_00257</name>
</gene>
<dbReference type="STRING" id="79604.AAY81_00305"/>
<dbReference type="PANTHER" id="PTHR36928">
    <property type="entry name" value="PHOSPHATASE YCDX-RELATED"/>
    <property type="match status" value="1"/>
</dbReference>
<name>A0A1H8PQA1_9ACTN</name>
<dbReference type="CDD" id="cd07437">
    <property type="entry name" value="PHP_HisPPase_Ycdx_like"/>
    <property type="match status" value="1"/>
</dbReference>
<dbReference type="InterPro" id="IPR016195">
    <property type="entry name" value="Pol/histidinol_Pase-like"/>
</dbReference>
<reference evidence="3" key="1">
    <citation type="submission" date="2016-10" db="EMBL/GenBank/DDBJ databases">
        <authorList>
            <person name="Varghese N."/>
        </authorList>
    </citation>
    <scope>NUCLEOTIDE SEQUENCE [LARGE SCALE GENOMIC DNA]</scope>
    <source>
        <strain evidence="3">DSM 21843</strain>
    </source>
</reference>
<protein>
    <submittedName>
        <fullName evidence="2">Putative hydrolase</fullName>
    </submittedName>
</protein>
<keyword evidence="3" id="KW-1185">Reference proteome</keyword>
<dbReference type="Pfam" id="PF02811">
    <property type="entry name" value="PHP"/>
    <property type="match status" value="1"/>
</dbReference>
<dbReference type="SUPFAM" id="SSF89550">
    <property type="entry name" value="PHP domain-like"/>
    <property type="match status" value="1"/>
</dbReference>
<dbReference type="InterPro" id="IPR004013">
    <property type="entry name" value="PHP_dom"/>
</dbReference>
<dbReference type="GO" id="GO:0042578">
    <property type="term" value="F:phosphoric ester hydrolase activity"/>
    <property type="evidence" value="ECO:0007669"/>
    <property type="project" value="TreeGrafter"/>
</dbReference>
<dbReference type="Proteomes" id="UP000182975">
    <property type="component" value="Unassembled WGS sequence"/>
</dbReference>
<evidence type="ECO:0000313" key="2">
    <source>
        <dbReference type="EMBL" id="SEO43868.1"/>
    </source>
</evidence>
<feature type="domain" description="Polymerase/histidinol phosphatase N-terminal" evidence="1">
    <location>
        <begin position="12"/>
        <end position="90"/>
    </location>
</feature>
<dbReference type="GO" id="GO:0005829">
    <property type="term" value="C:cytosol"/>
    <property type="evidence" value="ECO:0007669"/>
    <property type="project" value="TreeGrafter"/>
</dbReference>
<keyword evidence="2" id="KW-0378">Hydrolase</keyword>
<dbReference type="Gene3D" id="3.20.20.140">
    <property type="entry name" value="Metal-dependent hydrolases"/>
    <property type="match status" value="1"/>
</dbReference>
<dbReference type="InterPro" id="IPR003141">
    <property type="entry name" value="Pol/His_phosphatase_N"/>
</dbReference>
<accession>A0A1H8PQA1</accession>
<dbReference type="SMART" id="SM00481">
    <property type="entry name" value="POLIIIAc"/>
    <property type="match status" value="1"/>
</dbReference>